<dbReference type="InterPro" id="IPR004312">
    <property type="entry name" value="ATHILA_Orf1_C"/>
</dbReference>
<gene>
    <name evidence="3" type="ORF">HID58_055218</name>
</gene>
<feature type="region of interest" description="Disordered" evidence="1">
    <location>
        <begin position="572"/>
        <end position="628"/>
    </location>
</feature>
<organism evidence="3 4">
    <name type="scientific">Brassica napus</name>
    <name type="common">Rape</name>
    <dbReference type="NCBI Taxonomy" id="3708"/>
    <lineage>
        <taxon>Eukaryota</taxon>
        <taxon>Viridiplantae</taxon>
        <taxon>Streptophyta</taxon>
        <taxon>Embryophyta</taxon>
        <taxon>Tracheophyta</taxon>
        <taxon>Spermatophyta</taxon>
        <taxon>Magnoliopsida</taxon>
        <taxon>eudicotyledons</taxon>
        <taxon>Gunneridae</taxon>
        <taxon>Pentapetalae</taxon>
        <taxon>rosids</taxon>
        <taxon>malvids</taxon>
        <taxon>Brassicales</taxon>
        <taxon>Brassicaceae</taxon>
        <taxon>Brassiceae</taxon>
        <taxon>Brassica</taxon>
    </lineage>
</organism>
<accession>A0ABQ8AJU1</accession>
<comment type="caution">
    <text evidence="3">The sequence shown here is derived from an EMBL/GenBank/DDBJ whole genome shotgun (WGS) entry which is preliminary data.</text>
</comment>
<keyword evidence="4" id="KW-1185">Reference proteome</keyword>
<evidence type="ECO:0000313" key="4">
    <source>
        <dbReference type="Proteomes" id="UP000824890"/>
    </source>
</evidence>
<feature type="compositionally biased region" description="Polar residues" evidence="1">
    <location>
        <begin position="1"/>
        <end position="11"/>
    </location>
</feature>
<feature type="region of interest" description="Disordered" evidence="1">
    <location>
        <begin position="1"/>
        <end position="182"/>
    </location>
</feature>
<proteinExistence type="predicted"/>
<dbReference type="Proteomes" id="UP000824890">
    <property type="component" value="Unassembled WGS sequence"/>
</dbReference>
<feature type="domain" description="Arabidopsis retrotransposon Orf1 C-terminal" evidence="2">
    <location>
        <begin position="187"/>
        <end position="570"/>
    </location>
</feature>
<evidence type="ECO:0000256" key="1">
    <source>
        <dbReference type="SAM" id="MobiDB-lite"/>
    </source>
</evidence>
<protein>
    <recommendedName>
        <fullName evidence="2">Arabidopsis retrotransposon Orf1 C-terminal domain-containing protein</fullName>
    </recommendedName>
</protein>
<feature type="compositionally biased region" description="Basic and acidic residues" evidence="1">
    <location>
        <begin position="78"/>
        <end position="88"/>
    </location>
</feature>
<feature type="non-terminal residue" evidence="3">
    <location>
        <position position="1"/>
    </location>
</feature>
<feature type="compositionally biased region" description="Basic residues" evidence="1">
    <location>
        <begin position="43"/>
        <end position="54"/>
    </location>
</feature>
<sequence>GVRPRTSTAAHVSQRKSTREGQFHAQSRGLSPRPGAVHGLSPSKRRGRLTRRIMARGNRPERPLRLAHNPQPVPRPGAVRENRSERACSHAQSRGRLTRLPPVRGPAQAMTRTTGDLPKKFGAPKKGLIDGGDASTSNNKNGQAQAKKKVDKGKDVVIEAEDPDHSSSGSEGQVQAKKRKRVATKPTEILEKLGILSDVQLLLGKMGLWKMMSTCQRGYPVPACQFLSTLEATFHISHDPHEMESHGFITFKVDRKSYKMGFKEITSVMGLRDRRRHKFKKFEGELNKFWKEIGAGENDISAIKSADILHPALRYVHKLLASTLYTRKEAGRIVQDELHFLIFGISSVTKEYRQGRYEHQPGTVGIFIERLIYYKKWACTNHDKKPKLFILRFITPLLETMNIPLVGDGIEFAVMDEVHLYRTGFLDGILDGKYIYRYKKGSRKEYCSVLLPCLPSTSLRYRENLTFNPPSSALLHLATQDMPLKISRKKKQPGDSSSQSEDVEQPPPSTVYGSTRYYFAPRTASLPEGPLRDAHNQIRALQRGQKYQDRTISRLVKSVNYLAGKLKKLTMRTRRSHASTTEASEEEIRDDMQTEATEPVQDHRHSYHGDATATQSYYEAPRSSVCEP</sequence>
<dbReference type="Pfam" id="PF03078">
    <property type="entry name" value="ATHILA"/>
    <property type="match status" value="1"/>
</dbReference>
<evidence type="ECO:0000313" key="3">
    <source>
        <dbReference type="EMBL" id="KAH0892789.1"/>
    </source>
</evidence>
<name>A0ABQ8AJU1_BRANA</name>
<reference evidence="3 4" key="1">
    <citation type="submission" date="2021-05" db="EMBL/GenBank/DDBJ databases">
        <title>Genome Assembly of Synthetic Allotetraploid Brassica napus Reveals Homoeologous Exchanges between Subgenomes.</title>
        <authorList>
            <person name="Davis J.T."/>
        </authorList>
    </citation>
    <scope>NUCLEOTIDE SEQUENCE [LARGE SCALE GENOMIC DNA]</scope>
    <source>
        <strain evidence="4">cv. Da-Ae</strain>
        <tissue evidence="3">Seedling</tissue>
    </source>
</reference>
<feature type="region of interest" description="Disordered" evidence="1">
    <location>
        <begin position="487"/>
        <end position="514"/>
    </location>
</feature>
<evidence type="ECO:0000259" key="2">
    <source>
        <dbReference type="Pfam" id="PF03078"/>
    </source>
</evidence>
<dbReference type="EMBL" id="JAGKQM010000013">
    <property type="protein sequence ID" value="KAH0892789.1"/>
    <property type="molecule type" value="Genomic_DNA"/>
</dbReference>
<feature type="non-terminal residue" evidence="3">
    <location>
        <position position="628"/>
    </location>
</feature>